<gene>
    <name evidence="2" type="ORF">HNR07_004700</name>
</gene>
<dbReference type="Proteomes" id="UP000579647">
    <property type="component" value="Unassembled WGS sequence"/>
</dbReference>
<name>A0A840WDS0_9ACTN</name>
<dbReference type="InterPro" id="IPR000415">
    <property type="entry name" value="Nitroreductase-like"/>
</dbReference>
<dbReference type="EMBL" id="JACHDO010000001">
    <property type="protein sequence ID" value="MBB5493563.1"/>
    <property type="molecule type" value="Genomic_DNA"/>
</dbReference>
<feature type="region of interest" description="Disordered" evidence="1">
    <location>
        <begin position="1"/>
        <end position="20"/>
    </location>
</feature>
<evidence type="ECO:0000313" key="3">
    <source>
        <dbReference type="Proteomes" id="UP000579647"/>
    </source>
</evidence>
<accession>A0A840WDS0</accession>
<evidence type="ECO:0000313" key="2">
    <source>
        <dbReference type="EMBL" id="MBB5493563.1"/>
    </source>
</evidence>
<proteinExistence type="predicted"/>
<keyword evidence="3" id="KW-1185">Reference proteome</keyword>
<protein>
    <recommendedName>
        <fullName evidence="4">Nitroreductase domain-containing protein</fullName>
    </recommendedName>
</protein>
<dbReference type="AlphaFoldDB" id="A0A840WDS0"/>
<dbReference type="Gene3D" id="3.40.109.10">
    <property type="entry name" value="NADH Oxidase"/>
    <property type="match status" value="1"/>
</dbReference>
<dbReference type="RefSeq" id="WP_184366747.1">
    <property type="nucleotide sequence ID" value="NZ_BAAAKM010000055.1"/>
</dbReference>
<organism evidence="2 3">
    <name type="scientific">Nocardiopsis metallicus</name>
    <dbReference type="NCBI Taxonomy" id="179819"/>
    <lineage>
        <taxon>Bacteria</taxon>
        <taxon>Bacillati</taxon>
        <taxon>Actinomycetota</taxon>
        <taxon>Actinomycetes</taxon>
        <taxon>Streptosporangiales</taxon>
        <taxon>Nocardiopsidaceae</taxon>
        <taxon>Nocardiopsis</taxon>
    </lineage>
</organism>
<evidence type="ECO:0000256" key="1">
    <source>
        <dbReference type="SAM" id="MobiDB-lite"/>
    </source>
</evidence>
<dbReference type="GO" id="GO:0016491">
    <property type="term" value="F:oxidoreductase activity"/>
    <property type="evidence" value="ECO:0007669"/>
    <property type="project" value="InterPro"/>
</dbReference>
<comment type="caution">
    <text evidence="2">The sequence shown here is derived from an EMBL/GenBank/DDBJ whole genome shotgun (WGS) entry which is preliminary data.</text>
</comment>
<sequence>MGGTRQDVPGTAPVPVSGGVPRGELGDALAHFHAQSYDKDVSQVETLFFGSEPSNGLARPVRGQIRPHLNALNPLRGLDAAGPALGGPWSPAQRLLAACVEAVRVRRISAADRYPVHRAYPSPRGLFGADLFLLPAEGAAWCLRVDPQSHALQPFGGRDAPSDLEKALSEARLVVAADRHRYPPGYGRLRPSLARLEGGHLLACLALTLTRAGLNPRTHPNPDHPACAEAAPLLPEGMVPIAAITPGPGSHGATALSPEAAAEVAARVSPSGRSLRAWLDERTSGVSTANLVTSAHVSPEQGSRVTSGLVMAFAEVRAVLYEPDALRLYRHVLEGDRVDGRVVRELLPDGSEGPARPVPRTGETNFSATLGYTFAVDFPAWARAHGAEHAETVLHTLLGWIAQWGCLGAAATGLCARPMRNYAEEDWACVLGLAPEQTPAYQLWVRAERGTYLDIPVDAAPETP</sequence>
<evidence type="ECO:0008006" key="4">
    <source>
        <dbReference type="Google" id="ProtNLM"/>
    </source>
</evidence>
<reference evidence="2 3" key="1">
    <citation type="submission" date="2020-08" db="EMBL/GenBank/DDBJ databases">
        <title>Sequencing the genomes of 1000 actinobacteria strains.</title>
        <authorList>
            <person name="Klenk H.-P."/>
        </authorList>
    </citation>
    <scope>NUCLEOTIDE SEQUENCE [LARGE SCALE GENOMIC DNA]</scope>
    <source>
        <strain evidence="2 3">DSM 44598</strain>
    </source>
</reference>